<protein>
    <submittedName>
        <fullName evidence="1">Uncharacterized protein</fullName>
    </submittedName>
</protein>
<comment type="caution">
    <text evidence="1">The sequence shown here is derived from an EMBL/GenBank/DDBJ whole genome shotgun (WGS) entry which is preliminary data.</text>
</comment>
<evidence type="ECO:0000313" key="2">
    <source>
        <dbReference type="Proteomes" id="UP001162992"/>
    </source>
</evidence>
<evidence type="ECO:0000313" key="1">
    <source>
        <dbReference type="EMBL" id="KAJ7516625.1"/>
    </source>
</evidence>
<reference evidence="2" key="1">
    <citation type="journal article" date="2024" name="Proc. Natl. Acad. Sci. U.S.A.">
        <title>Extraordinary preservation of gene collinearity over three hundred million years revealed in homosporous lycophytes.</title>
        <authorList>
            <person name="Li C."/>
            <person name="Wickell D."/>
            <person name="Kuo L.Y."/>
            <person name="Chen X."/>
            <person name="Nie B."/>
            <person name="Liao X."/>
            <person name="Peng D."/>
            <person name="Ji J."/>
            <person name="Jenkins J."/>
            <person name="Williams M."/>
            <person name="Shu S."/>
            <person name="Plott C."/>
            <person name="Barry K."/>
            <person name="Rajasekar S."/>
            <person name="Grimwood J."/>
            <person name="Han X."/>
            <person name="Sun S."/>
            <person name="Hou Z."/>
            <person name="He W."/>
            <person name="Dai G."/>
            <person name="Sun C."/>
            <person name="Schmutz J."/>
            <person name="Leebens-Mack J.H."/>
            <person name="Li F.W."/>
            <person name="Wang L."/>
        </authorList>
    </citation>
    <scope>NUCLEOTIDE SEQUENCE [LARGE SCALE GENOMIC DNA]</scope>
    <source>
        <strain evidence="2">cv. PW_Plant_1</strain>
    </source>
</reference>
<keyword evidence="2" id="KW-1185">Reference proteome</keyword>
<proteinExistence type="predicted"/>
<gene>
    <name evidence="1" type="ORF">O6H91_22G065000</name>
</gene>
<dbReference type="Proteomes" id="UP001162992">
    <property type="component" value="Chromosome 22"/>
</dbReference>
<organism evidence="1 2">
    <name type="scientific">Diphasiastrum complanatum</name>
    <name type="common">Issler's clubmoss</name>
    <name type="synonym">Lycopodium complanatum</name>
    <dbReference type="NCBI Taxonomy" id="34168"/>
    <lineage>
        <taxon>Eukaryota</taxon>
        <taxon>Viridiplantae</taxon>
        <taxon>Streptophyta</taxon>
        <taxon>Embryophyta</taxon>
        <taxon>Tracheophyta</taxon>
        <taxon>Lycopodiopsida</taxon>
        <taxon>Lycopodiales</taxon>
        <taxon>Lycopodiaceae</taxon>
        <taxon>Lycopodioideae</taxon>
        <taxon>Diphasiastrum</taxon>
    </lineage>
</organism>
<accession>A0ACC2AGD6</accession>
<name>A0ACC2AGD6_DIPCM</name>
<dbReference type="EMBL" id="CM055113">
    <property type="protein sequence ID" value="KAJ7516625.1"/>
    <property type="molecule type" value="Genomic_DNA"/>
</dbReference>
<sequence>MLQKWVGEFGRAQMLHFVLVSLAWTINAMHAMVMIFADRQPPWRCLPTMGCTSASSICEMDSREWEWIGGKGRSIISKWGLICSEAYKVGMVDSMFFVGAFCGAGIFGSLSDSFLGRKGVLQLVCIMNAVVGLATAFSETYWTYLALRLITGFSSGGIGLSSFVLATELIGPSWRGVVAMSVFYFFSTGIMLLSGIAYVAPSLRYLYVFVSLPTFFYLCLVLPFISESPRWYIIRGRTDEAMQVLRLFAKRNGRPVPPGVELASEISNCQELLEPNEQTISHSPNGKASGTLLDVFRYAETRTRMMVMVIVWFGSAIVYYGISLNVVNIGFNLYLSIFLNAVAEMPAFAITAILLKKLGRRIILVGSMLLSGGCCLMAVFLSSQGKAEIGLVVCGMIAIFGMAASYNLIYLYTAELFPTVVRNAALGLASQASHVGAMTAPFAVVLAHFTHAFRL</sequence>